<accession>H1Z3F5</accession>
<dbReference type="EMBL" id="CM001436">
    <property type="protein sequence ID" value="EHQ34755.1"/>
    <property type="molecule type" value="Genomic_DNA"/>
</dbReference>
<reference evidence="1 3" key="1">
    <citation type="submission" date="2011-10" db="EMBL/GenBank/DDBJ databases">
        <title>The Improved High-Quality Draft genome of Methanoplanus limicola DSM 2279.</title>
        <authorList>
            <consortium name="US DOE Joint Genome Institute (JGI-PGF)"/>
            <person name="Lucas S."/>
            <person name="Copeland A."/>
            <person name="Lapidus A."/>
            <person name="Glavina del Rio T."/>
            <person name="Dalin E."/>
            <person name="Tice H."/>
            <person name="Bruce D."/>
            <person name="Goodwin L."/>
            <person name="Pitluck S."/>
            <person name="Peters L."/>
            <person name="Mikhailova N."/>
            <person name="Lu M."/>
            <person name="Kyrpides N."/>
            <person name="Mavromatis K."/>
            <person name="Ivanova N."/>
            <person name="Markowitz V."/>
            <person name="Cheng J.-F."/>
            <person name="Hugenholtz P."/>
            <person name="Woyke T."/>
            <person name="Wu D."/>
            <person name="Wirth R."/>
            <person name="Brambilla E.-M."/>
            <person name="Klenk H.-P."/>
            <person name="Eisen J.A."/>
        </authorList>
    </citation>
    <scope>NUCLEOTIDE SEQUENCE [LARGE SCALE GENOMIC DNA]</scope>
    <source>
        <strain evidence="1 3">DSM 2279</strain>
    </source>
</reference>
<sequence length="92" mass="10570">MPVDYNWQTTGEDKETELVKMALILSCQLPLFSEGLIKRSLFVTPQLKVESRTIYRPLTTSLNCYCNIDSNIRDLEILGDNVFVKSSLMAYF</sequence>
<keyword evidence="3" id="KW-1185">Reference proteome</keyword>
<evidence type="ECO:0000313" key="2">
    <source>
        <dbReference type="EMBL" id="EHQ34755.1"/>
    </source>
</evidence>
<dbReference type="Proteomes" id="UP000005741">
    <property type="component" value="Chromosome"/>
</dbReference>
<proteinExistence type="predicted"/>
<evidence type="ECO:0000313" key="1">
    <source>
        <dbReference type="EMBL" id="EHQ34750.1"/>
    </source>
</evidence>
<dbReference type="RefSeq" id="WP_004076453.1">
    <property type="nucleotide sequence ID" value="NZ_CM001436.1"/>
</dbReference>
<gene>
    <name evidence="1" type="ORF">Metlim_0620</name>
    <name evidence="2" type="ORF">Metlim_0630</name>
</gene>
<dbReference type="EMBL" id="CM001436">
    <property type="protein sequence ID" value="EHQ34750.1"/>
    <property type="molecule type" value="Genomic_DNA"/>
</dbReference>
<name>H1Z3F5_9EURY</name>
<dbReference type="HOGENOM" id="CLU_2406386_0_0_2"/>
<organism evidence="1 3">
    <name type="scientific">Methanoplanus limicola DSM 2279</name>
    <dbReference type="NCBI Taxonomy" id="937775"/>
    <lineage>
        <taxon>Archaea</taxon>
        <taxon>Methanobacteriati</taxon>
        <taxon>Methanobacteriota</taxon>
        <taxon>Stenosarchaea group</taxon>
        <taxon>Methanomicrobia</taxon>
        <taxon>Methanomicrobiales</taxon>
        <taxon>Methanomicrobiaceae</taxon>
        <taxon>Methanoplanus</taxon>
    </lineage>
</organism>
<dbReference type="STRING" id="937775.Metlim_0620"/>
<dbReference type="AlphaFoldDB" id="H1Z3F5"/>
<protein>
    <submittedName>
        <fullName evidence="1">Uncharacterized protein</fullName>
    </submittedName>
</protein>
<evidence type="ECO:0000313" key="3">
    <source>
        <dbReference type="Proteomes" id="UP000005741"/>
    </source>
</evidence>
<dbReference type="InParanoid" id="H1Z3F5"/>